<organism evidence="3 4">
    <name type="scientific">Lacihabitans lacunae</name>
    <dbReference type="NCBI Taxonomy" id="1028214"/>
    <lineage>
        <taxon>Bacteria</taxon>
        <taxon>Pseudomonadati</taxon>
        <taxon>Bacteroidota</taxon>
        <taxon>Cytophagia</taxon>
        <taxon>Cytophagales</taxon>
        <taxon>Leadbetterellaceae</taxon>
        <taxon>Lacihabitans</taxon>
    </lineage>
</organism>
<protein>
    <recommendedName>
        <fullName evidence="1">CinA-like protein</fullName>
    </recommendedName>
</protein>
<comment type="similarity">
    <text evidence="1">Belongs to the CinA family.</text>
</comment>
<dbReference type="Proteomes" id="UP001595616">
    <property type="component" value="Unassembled WGS sequence"/>
</dbReference>
<name>A0ABV7YR77_9BACT</name>
<dbReference type="Gene3D" id="3.40.980.10">
    <property type="entry name" value="MoaB/Mog-like domain"/>
    <property type="match status" value="1"/>
</dbReference>
<evidence type="ECO:0000259" key="2">
    <source>
        <dbReference type="SMART" id="SM00852"/>
    </source>
</evidence>
<dbReference type="InterPro" id="IPR041424">
    <property type="entry name" value="CinA_KH"/>
</dbReference>
<dbReference type="Pfam" id="PF18146">
    <property type="entry name" value="CinA_KH"/>
    <property type="match status" value="1"/>
</dbReference>
<evidence type="ECO:0000313" key="3">
    <source>
        <dbReference type="EMBL" id="MFC3809669.1"/>
    </source>
</evidence>
<dbReference type="InterPro" id="IPR001453">
    <property type="entry name" value="MoaB/Mog_dom"/>
</dbReference>
<accession>A0ABV7YR77</accession>
<comment type="caution">
    <text evidence="3">The sequence shown here is derived from an EMBL/GenBank/DDBJ whole genome shotgun (WGS) entry which is preliminary data.</text>
</comment>
<dbReference type="EMBL" id="JBHRYQ010000001">
    <property type="protein sequence ID" value="MFC3809669.1"/>
    <property type="molecule type" value="Genomic_DNA"/>
</dbReference>
<dbReference type="SUPFAM" id="SSF142433">
    <property type="entry name" value="CinA-like"/>
    <property type="match status" value="1"/>
</dbReference>
<evidence type="ECO:0000313" key="4">
    <source>
        <dbReference type="Proteomes" id="UP001595616"/>
    </source>
</evidence>
<dbReference type="NCBIfam" id="TIGR00177">
    <property type="entry name" value="molyb_syn"/>
    <property type="match status" value="1"/>
</dbReference>
<dbReference type="CDD" id="cd00885">
    <property type="entry name" value="cinA"/>
    <property type="match status" value="1"/>
</dbReference>
<dbReference type="InterPro" id="IPR036653">
    <property type="entry name" value="CinA-like_C"/>
</dbReference>
<reference evidence="4" key="1">
    <citation type="journal article" date="2019" name="Int. J. Syst. Evol. Microbiol.">
        <title>The Global Catalogue of Microorganisms (GCM) 10K type strain sequencing project: providing services to taxonomists for standard genome sequencing and annotation.</title>
        <authorList>
            <consortium name="The Broad Institute Genomics Platform"/>
            <consortium name="The Broad Institute Genome Sequencing Center for Infectious Disease"/>
            <person name="Wu L."/>
            <person name="Ma J."/>
        </authorList>
    </citation>
    <scope>NUCLEOTIDE SEQUENCE [LARGE SCALE GENOMIC DNA]</scope>
    <source>
        <strain evidence="4">CECT 7956</strain>
    </source>
</reference>
<dbReference type="NCBIfam" id="NF001813">
    <property type="entry name" value="PRK00549.1"/>
    <property type="match status" value="1"/>
</dbReference>
<dbReference type="HAMAP" id="MF_00226_B">
    <property type="entry name" value="CinA_B"/>
    <property type="match status" value="1"/>
</dbReference>
<dbReference type="Pfam" id="PF02464">
    <property type="entry name" value="CinA"/>
    <property type="match status" value="1"/>
</dbReference>
<evidence type="ECO:0000256" key="1">
    <source>
        <dbReference type="HAMAP-Rule" id="MF_00226"/>
    </source>
</evidence>
<sequence length="414" mass="45559">MKSIVAEVITIGDEILYGQITDTNTQWISAEIDKVGIKTIRKTSIGDQESQILGILEEGFSRADILLMTGGLGPTKDDITKKTIAKYFNDTLEINKDAEAFVKDFFEKRGRPFTEINRQQAALPTKCTYLPNITGTAPGMWFEHNGKILVSMPGVPVEMKYLIEHEVIPRLKAFFELPVIEHHIISTIGIGESFLAETIEEWEDQLPEHIRLAYLPSFSQVRLRLTGFGDDRKIIQEQIKIEAEKVKPLIASYIFSESNQTIAEAVGELLKSKNATLGVAESCTGGNIAHMITLIPGSSAFFLGGVVSYSNDAKMNVLKVKQETLTNFGAVSEQTVKQMAEGVRITMRSTYGIATSGIAGPDGGTADKPVGTVWIAVSDGKTTEARLLKLGKQREVNIEYSSVAALNLLRRFIN</sequence>
<dbReference type="NCBIfam" id="TIGR00199">
    <property type="entry name" value="PncC_domain"/>
    <property type="match status" value="1"/>
</dbReference>
<dbReference type="PANTHER" id="PTHR13939">
    <property type="entry name" value="NICOTINAMIDE-NUCLEOTIDE AMIDOHYDROLASE PNCC"/>
    <property type="match status" value="1"/>
</dbReference>
<dbReference type="NCBIfam" id="TIGR00200">
    <property type="entry name" value="cinA_nterm"/>
    <property type="match status" value="1"/>
</dbReference>
<dbReference type="PANTHER" id="PTHR13939:SF0">
    <property type="entry name" value="NMN AMIDOHYDROLASE-LIKE PROTEIN YFAY"/>
    <property type="match status" value="1"/>
</dbReference>
<proteinExistence type="inferred from homology"/>
<dbReference type="Gene3D" id="3.90.950.20">
    <property type="entry name" value="CinA-like"/>
    <property type="match status" value="1"/>
</dbReference>
<feature type="domain" description="MoaB/Mog" evidence="2">
    <location>
        <begin position="7"/>
        <end position="174"/>
    </location>
</feature>
<dbReference type="SMART" id="SM00852">
    <property type="entry name" value="MoCF_biosynth"/>
    <property type="match status" value="1"/>
</dbReference>
<dbReference type="SUPFAM" id="SSF53218">
    <property type="entry name" value="Molybdenum cofactor biosynthesis proteins"/>
    <property type="match status" value="1"/>
</dbReference>
<dbReference type="InterPro" id="IPR036425">
    <property type="entry name" value="MoaB/Mog-like_dom_sf"/>
</dbReference>
<dbReference type="RefSeq" id="WP_379835025.1">
    <property type="nucleotide sequence ID" value="NZ_JBHRYQ010000001.1"/>
</dbReference>
<dbReference type="InterPro" id="IPR008136">
    <property type="entry name" value="CinA_C"/>
</dbReference>
<dbReference type="PIRSF" id="PIRSF006728">
    <property type="entry name" value="CinA"/>
    <property type="match status" value="1"/>
</dbReference>
<keyword evidence="4" id="KW-1185">Reference proteome</keyword>
<dbReference type="InterPro" id="IPR008135">
    <property type="entry name" value="Competence-induced_CinA"/>
</dbReference>
<dbReference type="Pfam" id="PF00994">
    <property type="entry name" value="MoCF_biosynth"/>
    <property type="match status" value="1"/>
</dbReference>
<dbReference type="InterPro" id="IPR050101">
    <property type="entry name" value="CinA"/>
</dbReference>
<gene>
    <name evidence="3" type="ORF">ACFOOI_03300</name>
</gene>